<feature type="transmembrane region" description="Helical" evidence="5">
    <location>
        <begin position="280"/>
        <end position="298"/>
    </location>
</feature>
<dbReference type="InterPro" id="IPR036259">
    <property type="entry name" value="MFS_trans_sf"/>
</dbReference>
<dbReference type="PANTHER" id="PTHR23514:SF13">
    <property type="entry name" value="INNER MEMBRANE PROTEIN YBJJ"/>
    <property type="match status" value="1"/>
</dbReference>
<feature type="transmembrane region" description="Helical" evidence="5">
    <location>
        <begin position="84"/>
        <end position="103"/>
    </location>
</feature>
<feature type="transmembrane region" description="Helical" evidence="5">
    <location>
        <begin position="214"/>
        <end position="236"/>
    </location>
</feature>
<evidence type="ECO:0000313" key="6">
    <source>
        <dbReference type="EMBL" id="UQX89140.1"/>
    </source>
</evidence>
<evidence type="ECO:0000256" key="2">
    <source>
        <dbReference type="ARBA" id="ARBA00022692"/>
    </source>
</evidence>
<reference evidence="6" key="1">
    <citation type="journal article" date="2018" name="Int. J. Syst. Evol. Microbiol.">
        <title>Jatrophihabitans telluris sp. nov., isolated from sediment soil of lava forest wetlands and the emended description of the genus Jatrophihabitans.</title>
        <authorList>
            <person name="Lee K.C."/>
            <person name="Suh M.K."/>
            <person name="Eom M.K."/>
            <person name="Kim K.K."/>
            <person name="Kim J.S."/>
            <person name="Kim D.S."/>
            <person name="Ko S.H."/>
            <person name="Shin Y.K."/>
            <person name="Lee J.S."/>
        </authorList>
    </citation>
    <scope>NUCLEOTIDE SEQUENCE</scope>
    <source>
        <strain evidence="6">N237</strain>
    </source>
</reference>
<feature type="transmembrane region" description="Helical" evidence="5">
    <location>
        <begin position="343"/>
        <end position="363"/>
    </location>
</feature>
<proteinExistence type="predicted"/>
<organism evidence="6 7">
    <name type="scientific">Jatrophihabitans telluris</name>
    <dbReference type="NCBI Taxonomy" id="2038343"/>
    <lineage>
        <taxon>Bacteria</taxon>
        <taxon>Bacillati</taxon>
        <taxon>Actinomycetota</taxon>
        <taxon>Actinomycetes</taxon>
        <taxon>Jatrophihabitantales</taxon>
        <taxon>Jatrophihabitantaceae</taxon>
        <taxon>Jatrophihabitans</taxon>
    </lineage>
</organism>
<dbReference type="Proteomes" id="UP001056336">
    <property type="component" value="Chromosome"/>
</dbReference>
<dbReference type="Pfam" id="PF07690">
    <property type="entry name" value="MFS_1"/>
    <property type="match status" value="1"/>
</dbReference>
<dbReference type="InterPro" id="IPR051788">
    <property type="entry name" value="MFS_Transporter"/>
</dbReference>
<keyword evidence="7" id="KW-1185">Reference proteome</keyword>
<evidence type="ECO:0000313" key="7">
    <source>
        <dbReference type="Proteomes" id="UP001056336"/>
    </source>
</evidence>
<dbReference type="EMBL" id="CP097332">
    <property type="protein sequence ID" value="UQX89140.1"/>
    <property type="molecule type" value="Genomic_DNA"/>
</dbReference>
<comment type="subcellular location">
    <subcellularLocation>
        <location evidence="1">Membrane</location>
        <topology evidence="1">Multi-pass membrane protein</topology>
    </subcellularLocation>
</comment>
<evidence type="ECO:0000256" key="4">
    <source>
        <dbReference type="ARBA" id="ARBA00023136"/>
    </source>
</evidence>
<accession>A0ABY4R0A1</accession>
<feature type="transmembrane region" description="Helical" evidence="5">
    <location>
        <begin position="53"/>
        <end position="72"/>
    </location>
</feature>
<feature type="transmembrane region" description="Helical" evidence="5">
    <location>
        <begin position="109"/>
        <end position="129"/>
    </location>
</feature>
<feature type="transmembrane region" description="Helical" evidence="5">
    <location>
        <begin position="141"/>
        <end position="161"/>
    </location>
</feature>
<feature type="transmembrane region" description="Helical" evidence="5">
    <location>
        <begin position="304"/>
        <end position="331"/>
    </location>
</feature>
<keyword evidence="2 5" id="KW-0812">Transmembrane</keyword>
<protein>
    <submittedName>
        <fullName evidence="6">MFS transporter</fullName>
    </submittedName>
</protein>
<dbReference type="PANTHER" id="PTHR23514">
    <property type="entry name" value="BYPASS OF STOP CODON PROTEIN 6"/>
    <property type="match status" value="1"/>
</dbReference>
<evidence type="ECO:0000256" key="1">
    <source>
        <dbReference type="ARBA" id="ARBA00004141"/>
    </source>
</evidence>
<evidence type="ECO:0000256" key="5">
    <source>
        <dbReference type="SAM" id="Phobius"/>
    </source>
</evidence>
<reference evidence="6" key="2">
    <citation type="submission" date="2022-05" db="EMBL/GenBank/DDBJ databases">
        <authorList>
            <person name="Kim J.-S."/>
            <person name="Lee K."/>
            <person name="Suh M."/>
            <person name="Eom M."/>
            <person name="Kim J.-S."/>
            <person name="Kim D.-S."/>
            <person name="Ko S.-H."/>
            <person name="Shin Y."/>
            <person name="Lee J.-S."/>
        </authorList>
    </citation>
    <scope>NUCLEOTIDE SEQUENCE</scope>
    <source>
        <strain evidence="6">N237</strain>
    </source>
</reference>
<dbReference type="SUPFAM" id="SSF103473">
    <property type="entry name" value="MFS general substrate transporter"/>
    <property type="match status" value="1"/>
</dbReference>
<dbReference type="Gene3D" id="1.20.1250.20">
    <property type="entry name" value="MFS general substrate transporter like domains"/>
    <property type="match status" value="2"/>
</dbReference>
<name>A0ABY4R0A1_9ACTN</name>
<evidence type="ECO:0000256" key="3">
    <source>
        <dbReference type="ARBA" id="ARBA00022989"/>
    </source>
</evidence>
<keyword evidence="3 5" id="KW-1133">Transmembrane helix</keyword>
<feature type="transmembrane region" description="Helical" evidence="5">
    <location>
        <begin position="248"/>
        <end position="268"/>
    </location>
</feature>
<dbReference type="RefSeq" id="WP_249773036.1">
    <property type="nucleotide sequence ID" value="NZ_CP097332.1"/>
</dbReference>
<dbReference type="CDD" id="cd17393">
    <property type="entry name" value="MFS_MosC_like"/>
    <property type="match status" value="1"/>
</dbReference>
<sequence>MVSSQTEWIARAHRELRRNRLGASVAFAAQGLMFAVLLTHVPQFKHRFAMDDNGIALVILTVSLLAGAGSLSAESLARRFSSRFTLQIALVWIGLAALGIALAGSRPTFLLAFGIYGFGLGAVDAGTNMQAVAVQGRYGRVILTSFHAWWSAGGIVGALYVAGTERLGLGLGWSVALAALLVTGYGLVSSTVLLRADRGLGTGPIEHRIPWRPVLLLGAAMVCFYVVDAGAGSWATTYAHDSLHASSSLAPVAYAAYQATALLSRVFGDLAVRRFGVQPTVRVAAAMGVTGLIVAIAAPNPWVVIAGFGITGIGLPVVAPLCFSACGTLAPGHADQVVARVNIFNYLGSIIGGVSVGAIGGIGSLRWGFVVPAVLAAGLLWLAPAFEPDPVEAT</sequence>
<feature type="transmembrane region" description="Helical" evidence="5">
    <location>
        <begin position="21"/>
        <end position="41"/>
    </location>
</feature>
<feature type="transmembrane region" description="Helical" evidence="5">
    <location>
        <begin position="173"/>
        <end position="194"/>
    </location>
</feature>
<keyword evidence="4 5" id="KW-0472">Membrane</keyword>
<dbReference type="InterPro" id="IPR011701">
    <property type="entry name" value="MFS"/>
</dbReference>
<gene>
    <name evidence="6" type="ORF">M6D93_03840</name>
</gene>